<dbReference type="EMBL" id="JBHTAJ010000028">
    <property type="protein sequence ID" value="MFC7181181.1"/>
    <property type="molecule type" value="Genomic_DNA"/>
</dbReference>
<evidence type="ECO:0000313" key="1">
    <source>
        <dbReference type="EMBL" id="MFC7181181.1"/>
    </source>
</evidence>
<dbReference type="RefSeq" id="WP_345704227.1">
    <property type="nucleotide sequence ID" value="NZ_BAABKV010000001.1"/>
</dbReference>
<sequence>MVVAELAVAAVVWELTHDPAPVLPVVLAGLAWAGRPWGHRAANRAAEVAVALGPAALPTVPHLLPMLDRPDTVAAAARALVATHPDSDRPAGVRRTELADRVLARLRPGAHLHSALAALEALAALGPTAFTPARLERVRLLADGDRRIVGSGSHTEIIRSDEEFRAAARRVLAALMR</sequence>
<proteinExistence type="predicted"/>
<dbReference type="Proteomes" id="UP001596435">
    <property type="component" value="Unassembled WGS sequence"/>
</dbReference>
<name>A0ABW2FZC8_9ACTN</name>
<accession>A0ABW2FZC8</accession>
<keyword evidence="2" id="KW-1185">Reference proteome</keyword>
<evidence type="ECO:0008006" key="3">
    <source>
        <dbReference type="Google" id="ProtNLM"/>
    </source>
</evidence>
<evidence type="ECO:0000313" key="2">
    <source>
        <dbReference type="Proteomes" id="UP001596435"/>
    </source>
</evidence>
<gene>
    <name evidence="1" type="ORF">ACFQMG_16610</name>
</gene>
<protein>
    <recommendedName>
        <fullName evidence="3">HEAT repeat domain-containing protein</fullName>
    </recommendedName>
</protein>
<organism evidence="1 2">
    <name type="scientific">Kitasatospora paranensis</name>
    <dbReference type="NCBI Taxonomy" id="258053"/>
    <lineage>
        <taxon>Bacteria</taxon>
        <taxon>Bacillati</taxon>
        <taxon>Actinomycetota</taxon>
        <taxon>Actinomycetes</taxon>
        <taxon>Kitasatosporales</taxon>
        <taxon>Streptomycetaceae</taxon>
        <taxon>Kitasatospora</taxon>
    </lineage>
</organism>
<comment type="caution">
    <text evidence="1">The sequence shown here is derived from an EMBL/GenBank/DDBJ whole genome shotgun (WGS) entry which is preliminary data.</text>
</comment>
<reference evidence="2" key="1">
    <citation type="journal article" date="2019" name="Int. J. Syst. Evol. Microbiol.">
        <title>The Global Catalogue of Microorganisms (GCM) 10K type strain sequencing project: providing services to taxonomists for standard genome sequencing and annotation.</title>
        <authorList>
            <consortium name="The Broad Institute Genomics Platform"/>
            <consortium name="The Broad Institute Genome Sequencing Center for Infectious Disease"/>
            <person name="Wu L."/>
            <person name="Ma J."/>
        </authorList>
    </citation>
    <scope>NUCLEOTIDE SEQUENCE [LARGE SCALE GENOMIC DNA]</scope>
    <source>
        <strain evidence="2">CGMCC 1.12859</strain>
    </source>
</reference>